<dbReference type="Pfam" id="PF00293">
    <property type="entry name" value="NUDIX"/>
    <property type="match status" value="1"/>
</dbReference>
<dbReference type="InterPro" id="IPR050241">
    <property type="entry name" value="NAD-cap_RNA_hydrolase_NudC"/>
</dbReference>
<dbReference type="PANTHER" id="PTHR42904">
    <property type="entry name" value="NUDIX HYDROLASE, NUDC SUBFAMILY"/>
    <property type="match status" value="1"/>
</dbReference>
<evidence type="ECO:0000256" key="2">
    <source>
        <dbReference type="ARBA" id="ARBA00001947"/>
    </source>
</evidence>
<comment type="catalytic activity">
    <reaction evidence="9">
        <text>a 5'-end NAD(+)-phospho-ribonucleoside in mRNA + H2O = a 5'-end phospho-adenosine-phospho-ribonucleoside in mRNA + beta-nicotinamide D-ribonucleotide + 2 H(+)</text>
        <dbReference type="Rhea" id="RHEA:60876"/>
        <dbReference type="Rhea" id="RHEA-COMP:15698"/>
        <dbReference type="Rhea" id="RHEA-COMP:15719"/>
        <dbReference type="ChEBI" id="CHEBI:14649"/>
        <dbReference type="ChEBI" id="CHEBI:15377"/>
        <dbReference type="ChEBI" id="CHEBI:15378"/>
        <dbReference type="ChEBI" id="CHEBI:144029"/>
        <dbReference type="ChEBI" id="CHEBI:144051"/>
    </reaction>
    <physiologicalReaction direction="left-to-right" evidence="9">
        <dbReference type="Rhea" id="RHEA:60877"/>
    </physiologicalReaction>
</comment>
<dbReference type="Proteomes" id="UP001204524">
    <property type="component" value="Unassembled WGS sequence"/>
</dbReference>
<keyword evidence="7" id="KW-0460">Magnesium</keyword>
<evidence type="ECO:0000259" key="11">
    <source>
        <dbReference type="PROSITE" id="PS51462"/>
    </source>
</evidence>
<evidence type="ECO:0000256" key="3">
    <source>
        <dbReference type="ARBA" id="ARBA00009595"/>
    </source>
</evidence>
<comment type="cofactor">
    <cofactor evidence="1">
        <name>Mg(2+)</name>
        <dbReference type="ChEBI" id="CHEBI:18420"/>
    </cofactor>
</comment>
<evidence type="ECO:0000313" key="12">
    <source>
        <dbReference type="EMBL" id="MCP3422262.1"/>
    </source>
</evidence>
<evidence type="ECO:0000256" key="7">
    <source>
        <dbReference type="ARBA" id="ARBA00022842"/>
    </source>
</evidence>
<evidence type="ECO:0000256" key="9">
    <source>
        <dbReference type="ARBA" id="ARBA00023679"/>
    </source>
</evidence>
<dbReference type="Gene3D" id="3.90.79.10">
    <property type="entry name" value="Nucleoside Triphosphate Pyrophosphohydrolase"/>
    <property type="match status" value="1"/>
</dbReference>
<dbReference type="EMBL" id="JANARS010000004">
    <property type="protein sequence ID" value="MCP3422262.1"/>
    <property type="molecule type" value="Genomic_DNA"/>
</dbReference>
<dbReference type="PRINTS" id="PR00502">
    <property type="entry name" value="NUDIXFAMILY"/>
</dbReference>
<dbReference type="PANTHER" id="PTHR42904:SF6">
    <property type="entry name" value="NAD-CAPPED RNA HYDROLASE NUDT12"/>
    <property type="match status" value="1"/>
</dbReference>
<dbReference type="InterPro" id="IPR020476">
    <property type="entry name" value="Nudix_hydrolase"/>
</dbReference>
<dbReference type="PROSITE" id="PS00893">
    <property type="entry name" value="NUDIX_BOX"/>
    <property type="match status" value="1"/>
</dbReference>
<dbReference type="CDD" id="cd03429">
    <property type="entry name" value="NUDIX_NADH_pyrophosphatase_Nudt13"/>
    <property type="match status" value="1"/>
</dbReference>
<comment type="caution">
    <text evidence="12">The sequence shown here is derived from an EMBL/GenBank/DDBJ whole genome shotgun (WGS) entry which is preliminary data.</text>
</comment>
<dbReference type="EC" id="3.6.1.22" evidence="4"/>
<dbReference type="PROSITE" id="PS51462">
    <property type="entry name" value="NUDIX"/>
    <property type="match status" value="1"/>
</dbReference>
<keyword evidence="5" id="KW-0479">Metal-binding</keyword>
<keyword evidence="8" id="KW-0520">NAD</keyword>
<evidence type="ECO:0000313" key="13">
    <source>
        <dbReference type="Proteomes" id="UP001204524"/>
    </source>
</evidence>
<keyword evidence="6 10" id="KW-0378">Hydrolase</keyword>
<name>A0ABT1KX88_9ACTN</name>
<dbReference type="NCBIfam" id="NF001299">
    <property type="entry name" value="PRK00241.1"/>
    <property type="match status" value="1"/>
</dbReference>
<dbReference type="GO" id="GO:0016787">
    <property type="term" value="F:hydrolase activity"/>
    <property type="evidence" value="ECO:0007669"/>
    <property type="project" value="UniProtKB-KW"/>
</dbReference>
<evidence type="ECO:0000256" key="5">
    <source>
        <dbReference type="ARBA" id="ARBA00022723"/>
    </source>
</evidence>
<evidence type="ECO:0000256" key="10">
    <source>
        <dbReference type="RuleBase" id="RU003476"/>
    </source>
</evidence>
<gene>
    <name evidence="12" type="primary">nudC</name>
    <name evidence="12" type="ORF">NCI01_10680</name>
</gene>
<reference evidence="12 13" key="1">
    <citation type="submission" date="2022-06" db="EMBL/GenBank/DDBJ databases">
        <authorList>
            <person name="So Y."/>
        </authorList>
    </citation>
    <scope>NUCLEOTIDE SEQUENCE [LARGE SCALE GENOMIC DNA]</scope>
    <source>
        <strain evidence="12 13">STR3</strain>
    </source>
</reference>
<comment type="similarity">
    <text evidence="3">Belongs to the Nudix hydrolase family. NudC subfamily.</text>
</comment>
<keyword evidence="13" id="KW-1185">Reference proteome</keyword>
<evidence type="ECO:0000256" key="1">
    <source>
        <dbReference type="ARBA" id="ARBA00001946"/>
    </source>
</evidence>
<evidence type="ECO:0000256" key="8">
    <source>
        <dbReference type="ARBA" id="ARBA00023027"/>
    </source>
</evidence>
<dbReference type="InterPro" id="IPR020084">
    <property type="entry name" value="NUDIX_hydrolase_CS"/>
</dbReference>
<feature type="domain" description="Nudix hydrolase" evidence="11">
    <location>
        <begin position="161"/>
        <end position="294"/>
    </location>
</feature>
<organism evidence="12 13">
    <name type="scientific">Nocardioides pinisoli</name>
    <dbReference type="NCBI Taxonomy" id="2950279"/>
    <lineage>
        <taxon>Bacteria</taxon>
        <taxon>Bacillati</taxon>
        <taxon>Actinomycetota</taxon>
        <taxon>Actinomycetes</taxon>
        <taxon>Propionibacteriales</taxon>
        <taxon>Nocardioidaceae</taxon>
        <taxon>Nocardioides</taxon>
    </lineage>
</organism>
<proteinExistence type="inferred from homology"/>
<dbReference type="SUPFAM" id="SSF55811">
    <property type="entry name" value="Nudix"/>
    <property type="match status" value="1"/>
</dbReference>
<evidence type="ECO:0000256" key="6">
    <source>
        <dbReference type="ARBA" id="ARBA00022801"/>
    </source>
</evidence>
<comment type="cofactor">
    <cofactor evidence="2">
        <name>Zn(2+)</name>
        <dbReference type="ChEBI" id="CHEBI:29105"/>
    </cofactor>
</comment>
<dbReference type="InterPro" id="IPR049734">
    <property type="entry name" value="NudC-like_C"/>
</dbReference>
<sequence length="307" mass="33110">MTPERLLPHAALSAHAHNRMGLRRTDAAWLAEQMADPTTRVLVVAGNRLRPVDGAVQWIGPDEAPEGTLVLLGDSGGVVHVAVVVPPEGAPGEPDEWVPLRSVLALLADGTPQQAPLVMHAIGLAEWHHATRFCPRCGGTLTSRAAGHELRCDRCDRPQFPRTDPAVIMAITHGEGEDEAILLGRNTAWPAGRWSTLAGFCEPGETLEDAVRREVLEEVGVQVGEVDYFGSQPWPLPASLMLGFTGRALTTDIDVDGAEIEEARWWTRADFEAAGRSGELVVPRGISISSSLIESWFGRPLDGPGWD</sequence>
<dbReference type="InterPro" id="IPR000086">
    <property type="entry name" value="NUDIX_hydrolase_dom"/>
</dbReference>
<dbReference type="Gene3D" id="3.90.79.20">
    <property type="match status" value="1"/>
</dbReference>
<accession>A0ABT1KX88</accession>
<evidence type="ECO:0000256" key="4">
    <source>
        <dbReference type="ARBA" id="ARBA00012381"/>
    </source>
</evidence>
<protein>
    <recommendedName>
        <fullName evidence="4">NAD(+) diphosphatase</fullName>
        <ecNumber evidence="4">3.6.1.22</ecNumber>
    </recommendedName>
</protein>
<dbReference type="RefSeq" id="WP_254181462.1">
    <property type="nucleotide sequence ID" value="NZ_JANARS010000004.1"/>
</dbReference>
<dbReference type="InterPro" id="IPR015797">
    <property type="entry name" value="NUDIX_hydrolase-like_dom_sf"/>
</dbReference>